<sequence length="324" mass="37320">MDNTSSQPIVSLSSLRCRETETCLDDELDENPFLNLTDHAISASDSEDEYIQLLLERETSSGNFRNREASMLENLNKNARLDAIHYILNSKSLFGFQFQTAYLSVFYFDRFLSKRSIGGEKSWAVQLLSMACLSLAAKLEECCIPSLSEFQLGEYNFESKIIQRMELLVLNTLEWEMASVTPFAYLPHFINKFCYESPRRGTISRTVENILAIMREVNLMDHHPSAIASAAILVALDQRLTRKEVEFIDIEDVFTCYNIIQQLELDKIRMPKLLFSPHFLPTNLRKIDVFQSPSATPPTSRKRKRLKFNEIDQNYGSSDKKSHQ</sequence>
<dbReference type="CDD" id="cd20543">
    <property type="entry name" value="CYCLIN_AtCycD-like_rpt1"/>
    <property type="match status" value="1"/>
</dbReference>
<dbReference type="InterPro" id="IPR036915">
    <property type="entry name" value="Cyclin-like_sf"/>
</dbReference>
<comment type="caution">
    <text evidence="8">The sequence shown here is derived from an EMBL/GenBank/DDBJ whole genome shotgun (WGS) entry which is preliminary data.</text>
</comment>
<dbReference type="InterPro" id="IPR013763">
    <property type="entry name" value="Cyclin-like_dom"/>
</dbReference>
<dbReference type="AlphaFoldDB" id="A0AAD3STA7"/>
<feature type="region of interest" description="Disordered" evidence="6">
    <location>
        <begin position="291"/>
        <end position="324"/>
    </location>
</feature>
<keyword evidence="2" id="KW-0132">Cell division</keyword>
<organism evidence="8 9">
    <name type="scientific">Nepenthes gracilis</name>
    <name type="common">Slender pitcher plant</name>
    <dbReference type="NCBI Taxonomy" id="150966"/>
    <lineage>
        <taxon>Eukaryota</taxon>
        <taxon>Viridiplantae</taxon>
        <taxon>Streptophyta</taxon>
        <taxon>Embryophyta</taxon>
        <taxon>Tracheophyta</taxon>
        <taxon>Spermatophyta</taxon>
        <taxon>Magnoliopsida</taxon>
        <taxon>eudicotyledons</taxon>
        <taxon>Gunneridae</taxon>
        <taxon>Pentapetalae</taxon>
        <taxon>Caryophyllales</taxon>
        <taxon>Nepenthaceae</taxon>
        <taxon>Nepenthes</taxon>
    </lineage>
</organism>
<dbReference type="EMBL" id="BSYO01000016">
    <property type="protein sequence ID" value="GMH16459.1"/>
    <property type="molecule type" value="Genomic_DNA"/>
</dbReference>
<evidence type="ECO:0000256" key="1">
    <source>
        <dbReference type="ARBA" id="ARBA00009065"/>
    </source>
</evidence>
<accession>A0AAD3STA7</accession>
<evidence type="ECO:0000256" key="3">
    <source>
        <dbReference type="ARBA" id="ARBA00023127"/>
    </source>
</evidence>
<evidence type="ECO:0000256" key="6">
    <source>
        <dbReference type="SAM" id="MobiDB-lite"/>
    </source>
</evidence>
<keyword evidence="4" id="KW-0131">Cell cycle</keyword>
<evidence type="ECO:0000256" key="4">
    <source>
        <dbReference type="ARBA" id="ARBA00023306"/>
    </source>
</evidence>
<keyword evidence="9" id="KW-1185">Reference proteome</keyword>
<evidence type="ECO:0000256" key="5">
    <source>
        <dbReference type="RuleBase" id="RU000383"/>
    </source>
</evidence>
<dbReference type="SMART" id="SM00385">
    <property type="entry name" value="CYCLIN"/>
    <property type="match status" value="1"/>
</dbReference>
<dbReference type="CDD" id="cd20544">
    <property type="entry name" value="CYCLIN_AtCycD-like_rpt2"/>
    <property type="match status" value="1"/>
</dbReference>
<protein>
    <recommendedName>
        <fullName evidence="7">Cyclin-like domain-containing protein</fullName>
    </recommendedName>
</protein>
<proteinExistence type="inferred from homology"/>
<evidence type="ECO:0000256" key="2">
    <source>
        <dbReference type="ARBA" id="ARBA00022618"/>
    </source>
</evidence>
<dbReference type="FunFam" id="1.10.472.10:FF:000069">
    <property type="entry name" value="Cyclin-D5-1"/>
    <property type="match status" value="1"/>
</dbReference>
<dbReference type="InterPro" id="IPR048258">
    <property type="entry name" value="Cyclins_cyclin-box"/>
</dbReference>
<reference evidence="8" key="1">
    <citation type="submission" date="2023-05" db="EMBL/GenBank/DDBJ databases">
        <title>Nepenthes gracilis genome sequencing.</title>
        <authorList>
            <person name="Fukushima K."/>
        </authorList>
    </citation>
    <scope>NUCLEOTIDE SEQUENCE</scope>
    <source>
        <strain evidence="8">SING2019-196</strain>
    </source>
</reference>
<feature type="domain" description="Cyclin-like" evidence="7">
    <location>
        <begin position="85"/>
        <end position="171"/>
    </location>
</feature>
<dbReference type="Gene3D" id="1.10.472.10">
    <property type="entry name" value="Cyclin-like"/>
    <property type="match status" value="2"/>
</dbReference>
<keyword evidence="3 5" id="KW-0195">Cyclin</keyword>
<evidence type="ECO:0000313" key="9">
    <source>
        <dbReference type="Proteomes" id="UP001279734"/>
    </source>
</evidence>
<evidence type="ECO:0000259" key="7">
    <source>
        <dbReference type="SMART" id="SM00385"/>
    </source>
</evidence>
<name>A0AAD3STA7_NEPGR</name>
<dbReference type="GO" id="GO:0051301">
    <property type="term" value="P:cell division"/>
    <property type="evidence" value="ECO:0007669"/>
    <property type="project" value="UniProtKB-KW"/>
</dbReference>
<dbReference type="InterPro" id="IPR006671">
    <property type="entry name" value="Cyclin_N"/>
</dbReference>
<dbReference type="SUPFAM" id="SSF47954">
    <property type="entry name" value="Cyclin-like"/>
    <property type="match status" value="1"/>
</dbReference>
<comment type="similarity">
    <text evidence="1">Belongs to the cyclin family. Cyclin D subfamily.</text>
</comment>
<gene>
    <name evidence="8" type="ORF">Nepgr_018300</name>
</gene>
<dbReference type="Pfam" id="PF00134">
    <property type="entry name" value="Cyclin_N"/>
    <property type="match status" value="1"/>
</dbReference>
<dbReference type="PANTHER" id="PTHR10177">
    <property type="entry name" value="CYCLINS"/>
    <property type="match status" value="1"/>
</dbReference>
<dbReference type="Proteomes" id="UP001279734">
    <property type="component" value="Unassembled WGS sequence"/>
</dbReference>
<dbReference type="InterPro" id="IPR039361">
    <property type="entry name" value="Cyclin"/>
</dbReference>
<dbReference type="PROSITE" id="PS00292">
    <property type="entry name" value="CYCLINS"/>
    <property type="match status" value="1"/>
</dbReference>
<evidence type="ECO:0000313" key="8">
    <source>
        <dbReference type="EMBL" id="GMH16459.1"/>
    </source>
</evidence>